<dbReference type="Proteomes" id="UP001301728">
    <property type="component" value="Unassembled WGS sequence"/>
</dbReference>
<gene>
    <name evidence="1" type="ORF">VB854_00620</name>
</gene>
<protein>
    <recommendedName>
        <fullName evidence="3">FecR protein domain-containing protein</fullName>
    </recommendedName>
</protein>
<organism evidence="1 2">
    <name type="scientific">Limnoraphis robusta CCNP1315</name>
    <dbReference type="NCBI Taxonomy" id="3110306"/>
    <lineage>
        <taxon>Bacteria</taxon>
        <taxon>Bacillati</taxon>
        <taxon>Cyanobacteriota</taxon>
        <taxon>Cyanophyceae</taxon>
        <taxon>Oscillatoriophycideae</taxon>
        <taxon>Oscillatoriales</taxon>
        <taxon>Sirenicapillariaceae</taxon>
        <taxon>Limnoraphis</taxon>
    </lineage>
</organism>
<sequence>MKSRLGGLGVALTIAFAAIEAIAQIDLAILTEILGDNNEVFIENQVAQENDNATIGEEVRTEQARAQIDFNTGASGRITENSAIVVGQCIEVQQGVLVASGPANGCLSGFAVGVQGTIYLMSADEDGIGTINVLEGEIQLALQDNPDDPNALTITAGQRVASLTQGLALAEVLIEQMTKEEYEAIITGPLFRGYQNPLRDQDKIDEVCKRLYGSCLAVGSEPPQPPTPVRGLW</sequence>
<keyword evidence="2" id="KW-1185">Reference proteome</keyword>
<evidence type="ECO:0000313" key="1">
    <source>
        <dbReference type="EMBL" id="MEA5517443.1"/>
    </source>
</evidence>
<proteinExistence type="predicted"/>
<reference evidence="1 2" key="1">
    <citation type="submission" date="2023-12" db="EMBL/GenBank/DDBJ databases">
        <title>Baltic Sea Cyanobacteria.</title>
        <authorList>
            <person name="Delbaje E."/>
            <person name="Fewer D.P."/>
            <person name="Shishido T.K."/>
        </authorList>
    </citation>
    <scope>NUCLEOTIDE SEQUENCE [LARGE SCALE GENOMIC DNA]</scope>
    <source>
        <strain evidence="1 2">CCNP 1315</strain>
    </source>
</reference>
<accession>A0ABU5TSA2</accession>
<dbReference type="RefSeq" id="WP_323273819.1">
    <property type="nucleotide sequence ID" value="NZ_JAYGHT010000001.1"/>
</dbReference>
<name>A0ABU5TSA2_9CYAN</name>
<comment type="caution">
    <text evidence="1">The sequence shown here is derived from an EMBL/GenBank/DDBJ whole genome shotgun (WGS) entry which is preliminary data.</text>
</comment>
<dbReference type="EMBL" id="JAYGHT010000001">
    <property type="protein sequence ID" value="MEA5517443.1"/>
    <property type="molecule type" value="Genomic_DNA"/>
</dbReference>
<evidence type="ECO:0008006" key="3">
    <source>
        <dbReference type="Google" id="ProtNLM"/>
    </source>
</evidence>
<evidence type="ECO:0000313" key="2">
    <source>
        <dbReference type="Proteomes" id="UP001301728"/>
    </source>
</evidence>